<evidence type="ECO:0000259" key="2">
    <source>
        <dbReference type="PROSITE" id="PS50995"/>
    </source>
</evidence>
<gene>
    <name evidence="4" type="ORF">J7I43_18245</name>
</gene>
<organism evidence="4 5">
    <name type="scientific">Chitinophaga chungangae</name>
    <dbReference type="NCBI Taxonomy" id="2821488"/>
    <lineage>
        <taxon>Bacteria</taxon>
        <taxon>Pseudomonadati</taxon>
        <taxon>Bacteroidota</taxon>
        <taxon>Chitinophagia</taxon>
        <taxon>Chitinophagales</taxon>
        <taxon>Chitinophagaceae</taxon>
        <taxon>Chitinophaga</taxon>
    </lineage>
</organism>
<dbReference type="SUPFAM" id="SSF55729">
    <property type="entry name" value="Acyl-CoA N-acyltransferases (Nat)"/>
    <property type="match status" value="1"/>
</dbReference>
<dbReference type="InterPro" id="IPR016181">
    <property type="entry name" value="Acyl_CoA_acyltransferase"/>
</dbReference>
<dbReference type="PROSITE" id="PS50995">
    <property type="entry name" value="HTH_MARR_2"/>
    <property type="match status" value="1"/>
</dbReference>
<dbReference type="PANTHER" id="PTHR13947">
    <property type="entry name" value="GNAT FAMILY N-ACETYLTRANSFERASE"/>
    <property type="match status" value="1"/>
</dbReference>
<protein>
    <submittedName>
        <fullName evidence="4">GNAT family N-acetyltransferase</fullName>
        <ecNumber evidence="4">2.3.1.-</ecNumber>
    </submittedName>
</protein>
<feature type="domain" description="N-acetyltransferase" evidence="3">
    <location>
        <begin position="169"/>
        <end position="323"/>
    </location>
</feature>
<comment type="caution">
    <text evidence="4">The sequence shown here is derived from an EMBL/GenBank/DDBJ whole genome shotgun (WGS) entry which is preliminary data.</text>
</comment>
<dbReference type="CDD" id="cd04301">
    <property type="entry name" value="NAT_SF"/>
    <property type="match status" value="1"/>
</dbReference>
<dbReference type="Proteomes" id="UP000679126">
    <property type="component" value="Unassembled WGS sequence"/>
</dbReference>
<dbReference type="Gene3D" id="3.40.630.30">
    <property type="match status" value="1"/>
</dbReference>
<dbReference type="RefSeq" id="WP_209147292.1">
    <property type="nucleotide sequence ID" value="NZ_JAGHKP010000003.1"/>
</dbReference>
<dbReference type="SUPFAM" id="SSF46785">
    <property type="entry name" value="Winged helix' DNA-binding domain"/>
    <property type="match status" value="1"/>
</dbReference>
<dbReference type="InterPro" id="IPR000835">
    <property type="entry name" value="HTH_MarR-typ"/>
</dbReference>
<dbReference type="GO" id="GO:0016746">
    <property type="term" value="F:acyltransferase activity"/>
    <property type="evidence" value="ECO:0007669"/>
    <property type="project" value="UniProtKB-KW"/>
</dbReference>
<feature type="domain" description="HTH marR-type" evidence="2">
    <location>
        <begin position="19"/>
        <end position="157"/>
    </location>
</feature>
<dbReference type="InterPro" id="IPR036388">
    <property type="entry name" value="WH-like_DNA-bd_sf"/>
</dbReference>
<evidence type="ECO:0000313" key="4">
    <source>
        <dbReference type="EMBL" id="MBO9154173.1"/>
    </source>
</evidence>
<reference evidence="5" key="1">
    <citation type="submission" date="2021-03" db="EMBL/GenBank/DDBJ databases">
        <title>Assistant Professor.</title>
        <authorList>
            <person name="Huq M.A."/>
        </authorList>
    </citation>
    <scope>NUCLEOTIDE SEQUENCE [LARGE SCALE GENOMIC DNA]</scope>
    <source>
        <strain evidence="5">MAH-28</strain>
    </source>
</reference>
<sequence length="325" mass="37635">MSQETTPVKPAREKNLPQDARLIAGIRQFNRYYTTQLGLLQQHFFDSEYSLTDVRVLYEVQVNGKTTATGVREALGIDAGYLSRILRRFEKQGLVLKHPLPEDGRSSYLTLTARGQKLLHTMNELSDKQIRRMLEHLEPAQQARIGDAMRLVRYLLKAPGGAPRLEDVAVRHELRPGDLGNIVRLHGEVYEKEYGYNIEFEQYVMETIHDFMKTYDAAKDRVWLASCFGEMVGMIAIIHRPQRQAQLRWFLLRADFRGIGLGRALMDKAMEFCRQQQFRSVYLLTTNQQGKAASIYTKHGFIKTASVPETLWGQDLYEERYEKKM</sequence>
<dbReference type="EC" id="2.3.1.-" evidence="4"/>
<keyword evidence="4" id="KW-0012">Acyltransferase</keyword>
<proteinExistence type="predicted"/>
<dbReference type="SMART" id="SM00347">
    <property type="entry name" value="HTH_MARR"/>
    <property type="match status" value="1"/>
</dbReference>
<dbReference type="Pfam" id="PF00583">
    <property type="entry name" value="Acetyltransf_1"/>
    <property type="match status" value="1"/>
</dbReference>
<keyword evidence="1 4" id="KW-0808">Transferase</keyword>
<dbReference type="EMBL" id="JAGHKP010000003">
    <property type="protein sequence ID" value="MBO9154173.1"/>
    <property type="molecule type" value="Genomic_DNA"/>
</dbReference>
<evidence type="ECO:0000256" key="1">
    <source>
        <dbReference type="ARBA" id="ARBA00022679"/>
    </source>
</evidence>
<dbReference type="Gene3D" id="1.10.10.10">
    <property type="entry name" value="Winged helix-like DNA-binding domain superfamily/Winged helix DNA-binding domain"/>
    <property type="match status" value="1"/>
</dbReference>
<name>A0ABS3YHK4_9BACT</name>
<evidence type="ECO:0000313" key="5">
    <source>
        <dbReference type="Proteomes" id="UP000679126"/>
    </source>
</evidence>
<accession>A0ABS3YHK4</accession>
<dbReference type="PROSITE" id="PS51186">
    <property type="entry name" value="GNAT"/>
    <property type="match status" value="1"/>
</dbReference>
<dbReference type="InterPro" id="IPR000182">
    <property type="entry name" value="GNAT_dom"/>
</dbReference>
<dbReference type="Pfam" id="PF12802">
    <property type="entry name" value="MarR_2"/>
    <property type="match status" value="1"/>
</dbReference>
<dbReference type="InterPro" id="IPR036390">
    <property type="entry name" value="WH_DNA-bd_sf"/>
</dbReference>
<keyword evidence="5" id="KW-1185">Reference proteome</keyword>
<dbReference type="PANTHER" id="PTHR13947:SF37">
    <property type="entry name" value="LD18367P"/>
    <property type="match status" value="1"/>
</dbReference>
<evidence type="ECO:0000259" key="3">
    <source>
        <dbReference type="PROSITE" id="PS51186"/>
    </source>
</evidence>
<dbReference type="InterPro" id="IPR050769">
    <property type="entry name" value="NAT_camello-type"/>
</dbReference>